<proteinExistence type="predicted"/>
<organism evidence="2">
    <name type="scientific">Pseudogymnoascus destructans</name>
    <dbReference type="NCBI Taxonomy" id="655981"/>
    <lineage>
        <taxon>Eukaryota</taxon>
        <taxon>Fungi</taxon>
        <taxon>Dikarya</taxon>
        <taxon>Ascomycota</taxon>
        <taxon>Pezizomycotina</taxon>
        <taxon>Leotiomycetes</taxon>
        <taxon>Thelebolales</taxon>
        <taxon>Thelebolaceae</taxon>
        <taxon>Pseudogymnoascus</taxon>
    </lineage>
</organism>
<sequence>MGQSVQSLNAGITAAYVGTCNEDTWERRVRAGFNDPFGINITDTIYRRQKMTKDEMNKLYADMGIDASNCNECEAEARGCPRESMEREPGWTEATSSAADAKPDEPGVPNAPQPLKMGSVHSADSVAENIGALIGISTVLKSTK</sequence>
<dbReference type="GeneID" id="36288883"/>
<name>A0A177A780_9PEZI</name>
<dbReference type="RefSeq" id="XP_024322412.1">
    <property type="nucleotide sequence ID" value="XM_024469432.1"/>
</dbReference>
<feature type="region of interest" description="Disordered" evidence="1">
    <location>
        <begin position="78"/>
        <end position="120"/>
    </location>
</feature>
<dbReference type="Proteomes" id="UP000077154">
    <property type="component" value="Unassembled WGS sequence"/>
</dbReference>
<evidence type="ECO:0000256" key="1">
    <source>
        <dbReference type="SAM" id="MobiDB-lite"/>
    </source>
</evidence>
<dbReference type="VEuPathDB" id="FungiDB:GMDG_03610"/>
<gene>
    <name evidence="2" type="ORF">VC83_05819</name>
</gene>
<dbReference type="AlphaFoldDB" id="A0A177A780"/>
<feature type="compositionally biased region" description="Basic and acidic residues" evidence="1">
    <location>
        <begin position="78"/>
        <end position="90"/>
    </location>
</feature>
<reference evidence="2" key="1">
    <citation type="submission" date="2016-03" db="EMBL/GenBank/DDBJ databases">
        <title>Updated assembly of Pseudogymnoascus destructans, the fungus causing white-nose syndrome of bats.</title>
        <authorList>
            <person name="Palmer J.M."/>
            <person name="Drees K.P."/>
            <person name="Foster J.T."/>
            <person name="Lindner D.L."/>
        </authorList>
    </citation>
    <scope>NUCLEOTIDE SEQUENCE [LARGE SCALE GENOMIC DNA]</scope>
    <source>
        <strain evidence="2">20631-21</strain>
    </source>
</reference>
<dbReference type="EMBL" id="KV441401">
    <property type="protein sequence ID" value="OAF57121.1"/>
    <property type="molecule type" value="Genomic_DNA"/>
</dbReference>
<evidence type="ECO:0000313" key="2">
    <source>
        <dbReference type="EMBL" id="OAF57121.1"/>
    </source>
</evidence>
<protein>
    <submittedName>
        <fullName evidence="2">Uncharacterized protein</fullName>
    </submittedName>
</protein>
<dbReference type="OrthoDB" id="3599682at2759"/>
<accession>A0A177A780</accession>